<dbReference type="EMBL" id="BART01026212">
    <property type="protein sequence ID" value="GAG94170.1"/>
    <property type="molecule type" value="Genomic_DNA"/>
</dbReference>
<gene>
    <name evidence="4" type="ORF">S01H4_46827</name>
</gene>
<dbReference type="PANTHER" id="PTHR43420">
    <property type="entry name" value="ACETYLTRANSFERASE"/>
    <property type="match status" value="1"/>
</dbReference>
<dbReference type="GO" id="GO:0016747">
    <property type="term" value="F:acyltransferase activity, transferring groups other than amino-acyl groups"/>
    <property type="evidence" value="ECO:0007669"/>
    <property type="project" value="InterPro"/>
</dbReference>
<dbReference type="InterPro" id="IPR050680">
    <property type="entry name" value="YpeA/RimI_acetyltransf"/>
</dbReference>
<protein>
    <recommendedName>
        <fullName evidence="3">N-acetyltransferase domain-containing protein</fullName>
    </recommendedName>
</protein>
<comment type="caution">
    <text evidence="4">The sequence shown here is derived from an EMBL/GenBank/DDBJ whole genome shotgun (WGS) entry which is preliminary data.</text>
</comment>
<dbReference type="SUPFAM" id="SSF55729">
    <property type="entry name" value="Acyl-CoA N-acyltransferases (Nat)"/>
    <property type="match status" value="1"/>
</dbReference>
<accession>X1BGN1</accession>
<reference evidence="4" key="1">
    <citation type="journal article" date="2014" name="Front. Microbiol.">
        <title>High frequency of phylogenetically diverse reductive dehalogenase-homologous genes in deep subseafloor sedimentary metagenomes.</title>
        <authorList>
            <person name="Kawai M."/>
            <person name="Futagami T."/>
            <person name="Toyoda A."/>
            <person name="Takaki Y."/>
            <person name="Nishi S."/>
            <person name="Hori S."/>
            <person name="Arai W."/>
            <person name="Tsubouchi T."/>
            <person name="Morono Y."/>
            <person name="Uchiyama I."/>
            <person name="Ito T."/>
            <person name="Fujiyama A."/>
            <person name="Inagaki F."/>
            <person name="Takami H."/>
        </authorList>
    </citation>
    <scope>NUCLEOTIDE SEQUENCE</scope>
    <source>
        <strain evidence="4">Expedition CK06-06</strain>
    </source>
</reference>
<evidence type="ECO:0000259" key="3">
    <source>
        <dbReference type="PROSITE" id="PS51186"/>
    </source>
</evidence>
<keyword evidence="1" id="KW-0808">Transferase</keyword>
<name>X1BGN1_9ZZZZ</name>
<dbReference type="CDD" id="cd04301">
    <property type="entry name" value="NAT_SF"/>
    <property type="match status" value="1"/>
</dbReference>
<dbReference type="InterPro" id="IPR000182">
    <property type="entry name" value="GNAT_dom"/>
</dbReference>
<dbReference type="Gene3D" id="3.40.630.30">
    <property type="match status" value="1"/>
</dbReference>
<dbReference type="AlphaFoldDB" id="X1BGN1"/>
<dbReference type="InterPro" id="IPR016181">
    <property type="entry name" value="Acyl_CoA_acyltransferase"/>
</dbReference>
<dbReference type="Pfam" id="PF00583">
    <property type="entry name" value="Acetyltransf_1"/>
    <property type="match status" value="1"/>
</dbReference>
<evidence type="ECO:0000313" key="4">
    <source>
        <dbReference type="EMBL" id="GAG94170.1"/>
    </source>
</evidence>
<feature type="domain" description="N-acetyltransferase" evidence="3">
    <location>
        <begin position="8"/>
        <end position="164"/>
    </location>
</feature>
<evidence type="ECO:0000256" key="2">
    <source>
        <dbReference type="ARBA" id="ARBA00023315"/>
    </source>
</evidence>
<sequence length="164" mass="18844">MQINIHKAKIEDAEAISAIWGVVCAERIYTAVNHPFTPQQERNYIAFLSDREGIFLAEVNDNIVGFLSLDLWGKYTDSFDHIGVLGTIVLPEWRRKGIGRYLMKYTLNFARTKSYEKIIIYVRAGNDGAQAFYCSFGFIPKGVLTRQVKIDGQYDDEIFMELFL</sequence>
<dbReference type="PROSITE" id="PS51186">
    <property type="entry name" value="GNAT"/>
    <property type="match status" value="1"/>
</dbReference>
<proteinExistence type="predicted"/>
<keyword evidence="2" id="KW-0012">Acyltransferase</keyword>
<evidence type="ECO:0000256" key="1">
    <source>
        <dbReference type="ARBA" id="ARBA00022679"/>
    </source>
</evidence>
<organism evidence="4">
    <name type="scientific">marine sediment metagenome</name>
    <dbReference type="NCBI Taxonomy" id="412755"/>
    <lineage>
        <taxon>unclassified sequences</taxon>
        <taxon>metagenomes</taxon>
        <taxon>ecological metagenomes</taxon>
    </lineage>
</organism>